<sequence>MGLDGLQQDYIRKAEYPFSSEQKWMAVKCVHRTQQDRPEVCFMKGAYEQVIKYCTTYLSKGQNLALTQQQRELYQQEKVRMGSAGLRVLALASGPELGQLTFLGLVGIIDPPRTGVKEAVTTLIASGVSIKMITGDSQETAVAIASRLGLYSKTSQSVSGEEIDAMEVQQLSQIVPKVAM</sequence>
<feature type="non-terminal residue" evidence="3">
    <location>
        <position position="1"/>
    </location>
</feature>
<dbReference type="GO" id="GO:0016020">
    <property type="term" value="C:membrane"/>
    <property type="evidence" value="ECO:0007669"/>
    <property type="project" value="UniProtKB-SubCell"/>
</dbReference>
<dbReference type="SUPFAM" id="SSF56784">
    <property type="entry name" value="HAD-like"/>
    <property type="match status" value="1"/>
</dbReference>
<gene>
    <name evidence="3" type="primary">LOC106002516</name>
</gene>
<dbReference type="Gene3D" id="3.40.1110.10">
    <property type="entry name" value="Calcium-transporting ATPase, cytoplasmic domain N"/>
    <property type="match status" value="1"/>
</dbReference>
<dbReference type="InterPro" id="IPR036412">
    <property type="entry name" value="HAD-like_sf"/>
</dbReference>
<dbReference type="PRINTS" id="PR00119">
    <property type="entry name" value="CATATPASE"/>
</dbReference>
<dbReference type="SUPFAM" id="SSF81660">
    <property type="entry name" value="Metal cation-transporting ATPase, ATP-binding domain N"/>
    <property type="match status" value="1"/>
</dbReference>
<dbReference type="PANTHER" id="PTHR42861">
    <property type="entry name" value="CALCIUM-TRANSPORTING ATPASE"/>
    <property type="match status" value="1"/>
</dbReference>
<dbReference type="RefSeq" id="XP_012892836.1">
    <property type="nucleotide sequence ID" value="XM_013037382.1"/>
</dbReference>
<dbReference type="Gene3D" id="3.40.50.1000">
    <property type="entry name" value="HAD superfamily/HAD-like"/>
    <property type="match status" value="1"/>
</dbReference>
<accession>A0A1S3GVL9</accession>
<evidence type="ECO:0000313" key="3">
    <source>
        <dbReference type="RefSeq" id="XP_012892836.1"/>
    </source>
</evidence>
<protein>
    <submittedName>
        <fullName evidence="3">Calcium-transporting ATPase type 2C member 1-like</fullName>
    </submittedName>
</protein>
<dbReference type="FunFam" id="3.40.1110.10:FF:000006">
    <property type="entry name" value="Calcium-transporting ATPase"/>
    <property type="match status" value="1"/>
</dbReference>
<proteinExistence type="predicted"/>
<dbReference type="GeneID" id="106002516"/>
<reference evidence="3" key="1">
    <citation type="submission" date="2025-08" db="UniProtKB">
        <authorList>
            <consortium name="RefSeq"/>
        </authorList>
    </citation>
    <scope>IDENTIFICATION</scope>
    <source>
        <tissue evidence="3">Kidney</tissue>
    </source>
</reference>
<dbReference type="AlphaFoldDB" id="A0A1S3GVL9"/>
<evidence type="ECO:0000313" key="2">
    <source>
        <dbReference type="Proteomes" id="UP000081671"/>
    </source>
</evidence>
<dbReference type="InParanoid" id="A0A1S3GVL9"/>
<keyword evidence="2" id="KW-1185">Reference proteome</keyword>
<evidence type="ECO:0000256" key="1">
    <source>
        <dbReference type="ARBA" id="ARBA00004141"/>
    </source>
</evidence>
<dbReference type="KEGG" id="dord:106002516"/>
<dbReference type="InterPro" id="IPR023214">
    <property type="entry name" value="HAD_sf"/>
</dbReference>
<dbReference type="GO" id="GO:0000166">
    <property type="term" value="F:nucleotide binding"/>
    <property type="evidence" value="ECO:0007669"/>
    <property type="project" value="InterPro"/>
</dbReference>
<dbReference type="Proteomes" id="UP000081671">
    <property type="component" value="Unplaced"/>
</dbReference>
<organism evidence="2 3">
    <name type="scientific">Dipodomys ordii</name>
    <name type="common">Ord's kangaroo rat</name>
    <dbReference type="NCBI Taxonomy" id="10020"/>
    <lineage>
        <taxon>Eukaryota</taxon>
        <taxon>Metazoa</taxon>
        <taxon>Chordata</taxon>
        <taxon>Craniata</taxon>
        <taxon>Vertebrata</taxon>
        <taxon>Euteleostomi</taxon>
        <taxon>Mammalia</taxon>
        <taxon>Eutheria</taxon>
        <taxon>Euarchontoglires</taxon>
        <taxon>Glires</taxon>
        <taxon>Rodentia</taxon>
        <taxon>Castorimorpha</taxon>
        <taxon>Heteromyidae</taxon>
        <taxon>Dipodomyinae</taxon>
        <taxon>Dipodomys</taxon>
    </lineage>
</organism>
<dbReference type="OrthoDB" id="3352408at2759"/>
<dbReference type="Pfam" id="PF13246">
    <property type="entry name" value="Cation_ATPase"/>
    <property type="match status" value="1"/>
</dbReference>
<dbReference type="InterPro" id="IPR023299">
    <property type="entry name" value="ATPase_P-typ_cyto_dom_N"/>
</dbReference>
<comment type="subcellular location">
    <subcellularLocation>
        <location evidence="1">Membrane</location>
        <topology evidence="1">Multi-pass membrane protein</topology>
    </subcellularLocation>
</comment>
<name>A0A1S3GVL9_DIPOR</name>